<feature type="transmembrane region" description="Helical" evidence="1">
    <location>
        <begin position="97"/>
        <end position="123"/>
    </location>
</feature>
<feature type="transmembrane region" description="Helical" evidence="1">
    <location>
        <begin position="194"/>
        <end position="222"/>
    </location>
</feature>
<sequence length="227" mass="25901">MLFIAKNEFFKLFKSIKSILIILIFVLASYYTAKFFNGITPLASMSNNESPYYSSLRLLVFIFGYLFISVLSHDCINKEIELQTVRLITSKVSRKDFVLGKFLGITLFWFICVISSSICIILISKTIEIKIILVMLITCIYFISMVILVSTLVSKSSISNFLGIVLGIGIPLVGLYLMFTENSFLKIFKYLFPYYYVVNMDLSVCVIGIIAAVLLYISYFVLNRKDL</sequence>
<dbReference type="Proteomes" id="UP000198619">
    <property type="component" value="Unassembled WGS sequence"/>
</dbReference>
<keyword evidence="1" id="KW-0472">Membrane</keyword>
<accession>A0A1I1AHF7</accession>
<reference evidence="2 3" key="1">
    <citation type="submission" date="2016-10" db="EMBL/GenBank/DDBJ databases">
        <authorList>
            <person name="de Groot N.N."/>
        </authorList>
    </citation>
    <scope>NUCLEOTIDE SEQUENCE [LARGE SCALE GENOMIC DNA]</scope>
    <source>
        <strain evidence="2 3">DSM 12271</strain>
    </source>
</reference>
<feature type="transmembrane region" description="Helical" evidence="1">
    <location>
        <begin position="12"/>
        <end position="32"/>
    </location>
</feature>
<dbReference type="EMBL" id="FOKI01000037">
    <property type="protein sequence ID" value="SFB37445.1"/>
    <property type="molecule type" value="Genomic_DNA"/>
</dbReference>
<feature type="transmembrane region" description="Helical" evidence="1">
    <location>
        <begin position="52"/>
        <end position="76"/>
    </location>
</feature>
<dbReference type="RefSeq" id="WP_090042726.1">
    <property type="nucleotide sequence ID" value="NZ_FOKI01000037.1"/>
</dbReference>
<dbReference type="STRING" id="84698.SAMN04488528_103719"/>
<dbReference type="GO" id="GO:0005886">
    <property type="term" value="C:plasma membrane"/>
    <property type="evidence" value="ECO:0007669"/>
    <property type="project" value="UniProtKB-SubCell"/>
</dbReference>
<feature type="transmembrane region" description="Helical" evidence="1">
    <location>
        <begin position="129"/>
        <end position="149"/>
    </location>
</feature>
<protein>
    <submittedName>
        <fullName evidence="2">ABC-2 type transport system permease protein</fullName>
    </submittedName>
</protein>
<keyword evidence="3" id="KW-1185">Reference proteome</keyword>
<evidence type="ECO:0000313" key="3">
    <source>
        <dbReference type="Proteomes" id="UP000198619"/>
    </source>
</evidence>
<feature type="transmembrane region" description="Helical" evidence="1">
    <location>
        <begin position="161"/>
        <end position="179"/>
    </location>
</feature>
<keyword evidence="1" id="KW-1133">Transmembrane helix</keyword>
<organism evidence="2 3">
    <name type="scientific">Clostridium frigidicarnis</name>
    <dbReference type="NCBI Taxonomy" id="84698"/>
    <lineage>
        <taxon>Bacteria</taxon>
        <taxon>Bacillati</taxon>
        <taxon>Bacillota</taxon>
        <taxon>Clostridia</taxon>
        <taxon>Eubacteriales</taxon>
        <taxon>Clostridiaceae</taxon>
        <taxon>Clostridium</taxon>
    </lineage>
</organism>
<dbReference type="Pfam" id="PF12679">
    <property type="entry name" value="ABC2_membrane_2"/>
    <property type="match status" value="1"/>
</dbReference>
<name>A0A1I1AHF7_9CLOT</name>
<dbReference type="GO" id="GO:0140359">
    <property type="term" value="F:ABC-type transporter activity"/>
    <property type="evidence" value="ECO:0007669"/>
    <property type="project" value="InterPro"/>
</dbReference>
<evidence type="ECO:0000313" key="2">
    <source>
        <dbReference type="EMBL" id="SFB37445.1"/>
    </source>
</evidence>
<dbReference type="OrthoDB" id="2580477at2"/>
<gene>
    <name evidence="2" type="ORF">SAMN04488528_103719</name>
</gene>
<evidence type="ECO:0000256" key="1">
    <source>
        <dbReference type="SAM" id="Phobius"/>
    </source>
</evidence>
<keyword evidence="1" id="KW-0812">Transmembrane</keyword>
<dbReference type="PANTHER" id="PTHR43471">
    <property type="entry name" value="ABC TRANSPORTER PERMEASE"/>
    <property type="match status" value="1"/>
</dbReference>
<proteinExistence type="predicted"/>
<dbReference type="AlphaFoldDB" id="A0A1I1AHF7"/>